<organism evidence="1 2">
    <name type="scientific">Fusarium xylarioides</name>
    <dbReference type="NCBI Taxonomy" id="221167"/>
    <lineage>
        <taxon>Eukaryota</taxon>
        <taxon>Fungi</taxon>
        <taxon>Dikarya</taxon>
        <taxon>Ascomycota</taxon>
        <taxon>Pezizomycotina</taxon>
        <taxon>Sordariomycetes</taxon>
        <taxon>Hypocreomycetidae</taxon>
        <taxon>Hypocreales</taxon>
        <taxon>Nectriaceae</taxon>
        <taxon>Fusarium</taxon>
        <taxon>Fusarium fujikuroi species complex</taxon>
    </lineage>
</organism>
<dbReference type="OrthoDB" id="407275at2759"/>
<reference evidence="1" key="1">
    <citation type="journal article" date="2020" name="bioRxiv">
        <title>Historical genomics reveals the evolutionary mechanisms behind multiple outbreaks of the host-specific coffee wilt pathogen Fusarium xylarioides.</title>
        <authorList>
            <person name="Peck D."/>
            <person name="Nowell R.W."/>
            <person name="Flood J."/>
            <person name="Ryan M.J."/>
            <person name="Barraclough T.G."/>
        </authorList>
    </citation>
    <scope>NUCLEOTIDE SEQUENCE</scope>
    <source>
        <strain evidence="1">IMI 127659i</strain>
    </source>
</reference>
<sequence>MTIKVYSLKEILEGTFVFESTNKHAAWASFIDGYNMLTASEHIPSCLLIQLTGVAIPHAGNIFISCLWADEDHNEGRKWMAKITALGACVMEVIKPNSWSAYCEEKAKHDGYGVYGRARTLNFKALTPKTVEIFTK</sequence>
<evidence type="ECO:0000313" key="2">
    <source>
        <dbReference type="Proteomes" id="UP000750502"/>
    </source>
</evidence>
<gene>
    <name evidence="1" type="ORF">H9Q72_001424</name>
</gene>
<dbReference type="EMBL" id="JADFTT010000024">
    <property type="protein sequence ID" value="KAG5772448.1"/>
    <property type="molecule type" value="Genomic_DNA"/>
</dbReference>
<comment type="caution">
    <text evidence="1">The sequence shown here is derived from an EMBL/GenBank/DDBJ whole genome shotgun (WGS) entry which is preliminary data.</text>
</comment>
<proteinExistence type="predicted"/>
<keyword evidence="2" id="KW-1185">Reference proteome</keyword>
<protein>
    <submittedName>
        <fullName evidence="1">Uncharacterized protein</fullName>
    </submittedName>
</protein>
<accession>A0A9P7I3X1</accession>
<dbReference type="AlphaFoldDB" id="A0A9P7I3X1"/>
<name>A0A9P7I3X1_9HYPO</name>
<reference evidence="1" key="2">
    <citation type="submission" date="2020-10" db="EMBL/GenBank/DDBJ databases">
        <authorList>
            <person name="Peck L.D."/>
            <person name="Nowell R.W."/>
            <person name="Flood J."/>
            <person name="Ryan M.J."/>
            <person name="Barraclough T.G."/>
        </authorList>
    </citation>
    <scope>NUCLEOTIDE SEQUENCE</scope>
    <source>
        <strain evidence="1">IMI 127659i</strain>
    </source>
</reference>
<dbReference type="Proteomes" id="UP000750502">
    <property type="component" value="Unassembled WGS sequence"/>
</dbReference>
<evidence type="ECO:0000313" key="1">
    <source>
        <dbReference type="EMBL" id="KAG5772448.1"/>
    </source>
</evidence>